<accession>A0ABD2Y1F0</accession>
<keyword evidence="2" id="KW-0547">Nucleotide-binding</keyword>
<dbReference type="Proteomes" id="UP001630127">
    <property type="component" value="Unassembled WGS sequence"/>
</dbReference>
<keyword evidence="6" id="KW-1185">Reference proteome</keyword>
<feature type="domain" description="Disease resistance N-terminal" evidence="4">
    <location>
        <begin position="7"/>
        <end position="57"/>
    </location>
</feature>
<keyword evidence="3" id="KW-0611">Plant defense</keyword>
<dbReference type="Pfam" id="PF18052">
    <property type="entry name" value="Rx_N"/>
    <property type="match status" value="1"/>
</dbReference>
<dbReference type="GO" id="GO:0006952">
    <property type="term" value="P:defense response"/>
    <property type="evidence" value="ECO:0007669"/>
    <property type="project" value="UniProtKB-KW"/>
</dbReference>
<dbReference type="AlphaFoldDB" id="A0ABD2Y1F0"/>
<dbReference type="EMBL" id="JBJUIK010000016">
    <property type="protein sequence ID" value="KAL3499637.1"/>
    <property type="molecule type" value="Genomic_DNA"/>
</dbReference>
<organism evidence="5 6">
    <name type="scientific">Cinchona calisaya</name>
    <dbReference type="NCBI Taxonomy" id="153742"/>
    <lineage>
        <taxon>Eukaryota</taxon>
        <taxon>Viridiplantae</taxon>
        <taxon>Streptophyta</taxon>
        <taxon>Embryophyta</taxon>
        <taxon>Tracheophyta</taxon>
        <taxon>Spermatophyta</taxon>
        <taxon>Magnoliopsida</taxon>
        <taxon>eudicotyledons</taxon>
        <taxon>Gunneridae</taxon>
        <taxon>Pentapetalae</taxon>
        <taxon>asterids</taxon>
        <taxon>lamiids</taxon>
        <taxon>Gentianales</taxon>
        <taxon>Rubiaceae</taxon>
        <taxon>Cinchonoideae</taxon>
        <taxon>Cinchoneae</taxon>
        <taxon>Cinchona</taxon>
    </lineage>
</organism>
<dbReference type="InterPro" id="IPR041118">
    <property type="entry name" value="Rx_N"/>
</dbReference>
<evidence type="ECO:0000313" key="5">
    <source>
        <dbReference type="EMBL" id="KAL3499637.1"/>
    </source>
</evidence>
<evidence type="ECO:0000259" key="4">
    <source>
        <dbReference type="Pfam" id="PF18052"/>
    </source>
</evidence>
<reference evidence="5 6" key="1">
    <citation type="submission" date="2024-11" db="EMBL/GenBank/DDBJ databases">
        <title>A near-complete genome assembly of Cinchona calisaya.</title>
        <authorList>
            <person name="Lian D.C."/>
            <person name="Zhao X.W."/>
            <person name="Wei L."/>
        </authorList>
    </citation>
    <scope>NUCLEOTIDE SEQUENCE [LARGE SCALE GENOMIC DNA]</scope>
    <source>
        <tissue evidence="5">Nenye</tissue>
    </source>
</reference>
<evidence type="ECO:0000256" key="1">
    <source>
        <dbReference type="ARBA" id="ARBA00022737"/>
    </source>
</evidence>
<evidence type="ECO:0000313" key="6">
    <source>
        <dbReference type="Proteomes" id="UP001630127"/>
    </source>
</evidence>
<gene>
    <name evidence="5" type="ORF">ACH5RR_038730</name>
</gene>
<proteinExistence type="predicted"/>
<dbReference type="Gene3D" id="1.20.5.4130">
    <property type="match status" value="1"/>
</dbReference>
<comment type="caution">
    <text evidence="5">The sequence shown here is derived from an EMBL/GenBank/DDBJ whole genome shotgun (WGS) entry which is preliminary data.</text>
</comment>
<evidence type="ECO:0000256" key="2">
    <source>
        <dbReference type="ARBA" id="ARBA00022741"/>
    </source>
</evidence>
<name>A0ABD2Y1F0_9GENT</name>
<protein>
    <recommendedName>
        <fullName evidence="4">Disease resistance N-terminal domain-containing protein</fullName>
    </recommendedName>
</protein>
<evidence type="ECO:0000256" key="3">
    <source>
        <dbReference type="ARBA" id="ARBA00022821"/>
    </source>
</evidence>
<dbReference type="GO" id="GO:0000166">
    <property type="term" value="F:nucleotide binding"/>
    <property type="evidence" value="ECO:0007669"/>
    <property type="project" value="UniProtKB-KW"/>
</dbReference>
<sequence>MSVPDAAVSFLLDNLYQVLNYNYRLIADVRENIETLCQELETLKALMKDYTKYLQARSRVQLLAGVQEVQQQRGPTPSSSGNGLEAMDELACFAPRLLVLWSSGCASDESQRLTG</sequence>
<keyword evidence="1" id="KW-0677">Repeat</keyword>